<dbReference type="InterPro" id="IPR013087">
    <property type="entry name" value="Znf_C2H2_type"/>
</dbReference>
<name>A0A397VG87_9GLOM</name>
<sequence>MPPRRKHLGGDKLVKTTGKKFKCPNCSSNFNSHTEVVNHVKEIHQTTRVEHLLLKVDSRQIKSCRELDRLINELTRAEEKYLPLIEHGYPVKQVFDQSRQSIWQLKENFKTFTQRQFSLNKPILHKRALAEKEKVAEKGVIASLTERHKKLPDTHESLLKNHATLKKDYDALLENNSVERCRLLEQENCVLINRNLELFEEIEELRKEIETLKKRNESLSCVIVIDDFNFQSYCSEEKLAAILCEIEVYMGFPDPYEFKLFLRGTRDGFTADSFWKLCDKQTQIVVVMKVKVLTKFLEVIILSVGINQLIVIIEVANGYGPIFGAGYNLVMSNGLFNQDRKCWHEQKSFEKRIRNASTFESDGFSYISIEEYRIFQNNKKIQEF</sequence>
<reference evidence="4 5" key="1">
    <citation type="submission" date="2018-06" db="EMBL/GenBank/DDBJ databases">
        <title>Comparative genomics reveals the genomic features of Rhizophagus irregularis, R. cerebriforme, R. diaphanum and Gigaspora rosea, and their symbiotic lifestyle signature.</title>
        <authorList>
            <person name="Morin E."/>
            <person name="San Clemente H."/>
            <person name="Chen E.C.H."/>
            <person name="De La Providencia I."/>
            <person name="Hainaut M."/>
            <person name="Kuo A."/>
            <person name="Kohler A."/>
            <person name="Murat C."/>
            <person name="Tang N."/>
            <person name="Roy S."/>
            <person name="Loubradou J."/>
            <person name="Henrissat B."/>
            <person name="Grigoriev I.V."/>
            <person name="Corradi N."/>
            <person name="Roux C."/>
            <person name="Martin F.M."/>
        </authorList>
    </citation>
    <scope>NUCLEOTIDE SEQUENCE [LARGE SCALE GENOMIC DNA]</scope>
    <source>
        <strain evidence="4 5">DAOM 194757</strain>
    </source>
</reference>
<accession>A0A397VG87</accession>
<evidence type="ECO:0000313" key="5">
    <source>
        <dbReference type="Proteomes" id="UP000266673"/>
    </source>
</evidence>
<dbReference type="GO" id="GO:0008270">
    <property type="term" value="F:zinc ion binding"/>
    <property type="evidence" value="ECO:0007669"/>
    <property type="project" value="UniProtKB-KW"/>
</dbReference>
<evidence type="ECO:0000313" key="4">
    <source>
        <dbReference type="EMBL" id="RIB20992.1"/>
    </source>
</evidence>
<evidence type="ECO:0000256" key="1">
    <source>
        <dbReference type="PROSITE-ProRule" id="PRU00042"/>
    </source>
</evidence>
<dbReference type="Proteomes" id="UP000266673">
    <property type="component" value="Unassembled WGS sequence"/>
</dbReference>
<dbReference type="PROSITE" id="PS50157">
    <property type="entry name" value="ZINC_FINGER_C2H2_2"/>
    <property type="match status" value="1"/>
</dbReference>
<keyword evidence="1" id="KW-0863">Zinc-finger</keyword>
<comment type="caution">
    <text evidence="4">The sequence shown here is derived from an EMBL/GenBank/DDBJ whole genome shotgun (WGS) entry which is preliminary data.</text>
</comment>
<dbReference type="EMBL" id="QKWP01000386">
    <property type="protein sequence ID" value="RIB20992.1"/>
    <property type="molecule type" value="Genomic_DNA"/>
</dbReference>
<keyword evidence="2" id="KW-0175">Coiled coil</keyword>
<evidence type="ECO:0000256" key="2">
    <source>
        <dbReference type="SAM" id="Coils"/>
    </source>
</evidence>
<feature type="domain" description="C2H2-type" evidence="3">
    <location>
        <begin position="21"/>
        <end position="49"/>
    </location>
</feature>
<keyword evidence="1" id="KW-0862">Zinc</keyword>
<keyword evidence="1" id="KW-0479">Metal-binding</keyword>
<evidence type="ECO:0000259" key="3">
    <source>
        <dbReference type="PROSITE" id="PS50157"/>
    </source>
</evidence>
<keyword evidence="5" id="KW-1185">Reference proteome</keyword>
<proteinExistence type="predicted"/>
<protein>
    <recommendedName>
        <fullName evidence="3">C2H2-type domain-containing protein</fullName>
    </recommendedName>
</protein>
<feature type="coiled-coil region" evidence="2">
    <location>
        <begin position="155"/>
        <end position="222"/>
    </location>
</feature>
<organism evidence="4 5">
    <name type="scientific">Gigaspora rosea</name>
    <dbReference type="NCBI Taxonomy" id="44941"/>
    <lineage>
        <taxon>Eukaryota</taxon>
        <taxon>Fungi</taxon>
        <taxon>Fungi incertae sedis</taxon>
        <taxon>Mucoromycota</taxon>
        <taxon>Glomeromycotina</taxon>
        <taxon>Glomeromycetes</taxon>
        <taxon>Diversisporales</taxon>
        <taxon>Gigasporaceae</taxon>
        <taxon>Gigaspora</taxon>
    </lineage>
</organism>
<gene>
    <name evidence="4" type="ORF">C2G38_2177846</name>
</gene>
<dbReference type="AlphaFoldDB" id="A0A397VG87"/>
<dbReference type="PROSITE" id="PS00028">
    <property type="entry name" value="ZINC_FINGER_C2H2_1"/>
    <property type="match status" value="1"/>
</dbReference>